<dbReference type="HOGENOM" id="CLU_887850_0_0_9"/>
<organism evidence="1 2">
    <name type="scientific">Geobacillus thermodenitrificans (strain NG80-2)</name>
    <dbReference type="NCBI Taxonomy" id="420246"/>
    <lineage>
        <taxon>Bacteria</taxon>
        <taxon>Bacillati</taxon>
        <taxon>Bacillota</taxon>
        <taxon>Bacilli</taxon>
        <taxon>Bacillales</taxon>
        <taxon>Anoxybacillaceae</taxon>
        <taxon>Geobacillus</taxon>
    </lineage>
</organism>
<name>A4IKF3_GEOTN</name>
<protein>
    <recommendedName>
        <fullName evidence="3">Pre-toxin TG domain-containing protein</fullName>
    </recommendedName>
</protein>
<dbReference type="AlphaFoldDB" id="A4IKF3"/>
<proteinExistence type="predicted"/>
<sequence length="313" mass="34668">MGLEFLGWCAYSASTIRSLGSACRLGIGCWQLGCWLLSVVLPAKGAGIAGKAAIKGAKALDTASTLSKVKHVVHGDKIKGFFQTIYHQVVKAPLTETARLFKKQWDEFVESIASVSWQPAYAGVGPASRVWMSGSKNEVKDATFHMIKKAEGEAVGRGTNKLYRGDSLLHSSKRPNGIGKPFISDSGNLVPANSKGIYKNRQVTVIEHILGGYRRKAKSNSPYISFTGNKLVVGNYGDYLIELDISSLRKAIRSGEVKNVAILSPKQIRKLIERDRSFSDFWKKRALNWTERDNEYLIRGEVPSKFIKIYPRE</sequence>
<dbReference type="eggNOG" id="ENOG50304VP">
    <property type="taxonomic scope" value="Bacteria"/>
</dbReference>
<evidence type="ECO:0000313" key="2">
    <source>
        <dbReference type="Proteomes" id="UP000001578"/>
    </source>
</evidence>
<gene>
    <name evidence="1" type="ordered locus">GTNG_0425</name>
</gene>
<dbReference type="Proteomes" id="UP000001578">
    <property type="component" value="Chromosome"/>
</dbReference>
<reference evidence="1 2" key="1">
    <citation type="journal article" date="2007" name="Proc. Natl. Acad. Sci. U.S.A.">
        <title>Genome and proteome of long-chain alkane degrading Geobacillus thermodenitrificans NG80-2 isolated from a deep-subsurface oil reservoir.</title>
        <authorList>
            <person name="Feng L."/>
            <person name="Wang W."/>
            <person name="Cheng J."/>
            <person name="Ren Y."/>
            <person name="Zhao G."/>
            <person name="Gao C."/>
            <person name="Tang Y."/>
            <person name="Liu X."/>
            <person name="Han W."/>
            <person name="Peng X."/>
            <person name="Liu R."/>
            <person name="Wang L."/>
        </authorList>
    </citation>
    <scope>NUCLEOTIDE SEQUENCE [LARGE SCALE GENOMIC DNA]</scope>
    <source>
        <strain evidence="1 2">NG80-2</strain>
    </source>
</reference>
<evidence type="ECO:0008006" key="3">
    <source>
        <dbReference type="Google" id="ProtNLM"/>
    </source>
</evidence>
<accession>A4IKF3</accession>
<evidence type="ECO:0000313" key="1">
    <source>
        <dbReference type="EMBL" id="ABO65807.1"/>
    </source>
</evidence>
<dbReference type="EMBL" id="CP000557">
    <property type="protein sequence ID" value="ABO65807.1"/>
    <property type="molecule type" value="Genomic_DNA"/>
</dbReference>
<dbReference type="KEGG" id="gtn:GTNG_0425"/>